<proteinExistence type="predicted"/>
<dbReference type="Proteomes" id="UP001145114">
    <property type="component" value="Unassembled WGS sequence"/>
</dbReference>
<feature type="non-terminal residue" evidence="1">
    <location>
        <position position="525"/>
    </location>
</feature>
<comment type="caution">
    <text evidence="1">The sequence shown here is derived from an EMBL/GenBank/DDBJ whole genome shotgun (WGS) entry which is preliminary data.</text>
</comment>
<evidence type="ECO:0000313" key="1">
    <source>
        <dbReference type="EMBL" id="KAJ1675275.1"/>
    </source>
</evidence>
<reference evidence="1" key="1">
    <citation type="submission" date="2022-06" db="EMBL/GenBank/DDBJ databases">
        <title>Phylogenomic reconstructions and comparative analyses of Kickxellomycotina fungi.</title>
        <authorList>
            <person name="Reynolds N.K."/>
            <person name="Stajich J.E."/>
            <person name="Barry K."/>
            <person name="Grigoriev I.V."/>
            <person name="Crous P."/>
            <person name="Smith M.E."/>
        </authorList>
    </citation>
    <scope>NUCLEOTIDE SEQUENCE</scope>
    <source>
        <strain evidence="1">RSA 2271</strain>
    </source>
</reference>
<name>A0ACC1HF85_9FUNG</name>
<dbReference type="EMBL" id="JAMZIH010005386">
    <property type="protein sequence ID" value="KAJ1675275.1"/>
    <property type="molecule type" value="Genomic_DNA"/>
</dbReference>
<gene>
    <name evidence="1" type="ORF">EV182_001583</name>
</gene>
<organism evidence="1 2">
    <name type="scientific">Spiromyces aspiralis</name>
    <dbReference type="NCBI Taxonomy" id="68401"/>
    <lineage>
        <taxon>Eukaryota</taxon>
        <taxon>Fungi</taxon>
        <taxon>Fungi incertae sedis</taxon>
        <taxon>Zoopagomycota</taxon>
        <taxon>Kickxellomycotina</taxon>
        <taxon>Kickxellomycetes</taxon>
        <taxon>Kickxellales</taxon>
        <taxon>Kickxellaceae</taxon>
        <taxon>Spiromyces</taxon>
    </lineage>
</organism>
<protein>
    <submittedName>
        <fullName evidence="1">Uncharacterized protein</fullName>
    </submittedName>
</protein>
<evidence type="ECO:0000313" key="2">
    <source>
        <dbReference type="Proteomes" id="UP001145114"/>
    </source>
</evidence>
<accession>A0ACC1HF85</accession>
<keyword evidence="2" id="KW-1185">Reference proteome</keyword>
<sequence length="525" mass="57135">MNYPALLDNIIAKLQESKLLFEKGEEGVAFRLLDESSNDIATLKDIRKQLSQIDQAFSNLVALLNESDPFRLLDRQPGEITSTRSSPSRAHSLGPRPTMPSTISSVNHSSMLAELDLASSIVDTFSCLDTHMPLDLDAVNNALRDISSPIKGTFSFPTSNANSDGDKTNNNDHNHGTSSSSSSNQGSGSSNSKCSNGDDGNSKGNSKGNSYSRGNRHNNDDTSNGRIHENTTTSAASTTVATVAAAPTATAASGDTSGDDSTRDGAEYDFALGGAGDSGSKKADMSISATRITKLGKAGVPAQQGASSKALNNNQSKLTPGLIEKLDQMFPEFLQSVCSNLTATDPKGEKIHQTQMAKKLQKYSETNSFRPFRFRIQPFINAFREWVVRKADLTEDVVNARDFRMYLHQHRYISRFNENGGKAKSKGQRVWNVEAKKLGENNGWEFKEFTCKIVGIPPPIAIVGVKYRWAPTVWDPQVQVPNATFHSPWLPDWLKWENGVLVGYPPPDAQSCDIVAVAAYDQGHQ</sequence>